<dbReference type="SUPFAM" id="SSF48403">
    <property type="entry name" value="Ankyrin repeat"/>
    <property type="match status" value="1"/>
</dbReference>
<evidence type="ECO:0000256" key="6">
    <source>
        <dbReference type="ARBA" id="ARBA00023137"/>
    </source>
</evidence>
<evidence type="ECO:0000256" key="1">
    <source>
        <dbReference type="ARBA" id="ARBA00022553"/>
    </source>
</evidence>
<dbReference type="PANTHER" id="PTHR24418">
    <property type="entry name" value="TYROSINE-PROTEIN KINASE"/>
    <property type="match status" value="1"/>
</dbReference>
<feature type="binding site" evidence="10">
    <location>
        <position position="557"/>
    </location>
    <ligand>
        <name>ATP</name>
        <dbReference type="ChEBI" id="CHEBI:30616"/>
    </ligand>
</feature>
<evidence type="ECO:0000256" key="8">
    <source>
        <dbReference type="PROSITE-ProRule" id="PRU00023"/>
    </source>
</evidence>
<dbReference type="GO" id="GO:0004715">
    <property type="term" value="F:non-membrane spanning protein tyrosine kinase activity"/>
    <property type="evidence" value="ECO:0007669"/>
    <property type="project" value="UniProtKB-EC"/>
</dbReference>
<evidence type="ECO:0000259" key="13">
    <source>
        <dbReference type="PROSITE" id="PS50001"/>
    </source>
</evidence>
<dbReference type="InterPro" id="IPR008266">
    <property type="entry name" value="Tyr_kinase_AS"/>
</dbReference>
<feature type="region of interest" description="Disordered" evidence="12">
    <location>
        <begin position="455"/>
        <end position="479"/>
    </location>
</feature>
<keyword evidence="3 10" id="KW-0547">Nucleotide-binding</keyword>
<dbReference type="PROSITE" id="PS50011">
    <property type="entry name" value="PROTEIN_KINASE_DOM"/>
    <property type="match status" value="1"/>
</dbReference>
<dbReference type="InterPro" id="IPR036860">
    <property type="entry name" value="SH2_dom_sf"/>
</dbReference>
<dbReference type="Gene3D" id="3.30.200.20">
    <property type="entry name" value="Phosphorylase Kinase, domain 1"/>
    <property type="match status" value="1"/>
</dbReference>
<keyword evidence="6 11" id="KW-0829">Tyrosine-protein kinase</keyword>
<keyword evidence="2 11" id="KW-0808">Transferase</keyword>
<dbReference type="PROSITE" id="PS00107">
    <property type="entry name" value="PROTEIN_KINASE_ATP"/>
    <property type="match status" value="1"/>
</dbReference>
<dbReference type="InterPro" id="IPR002110">
    <property type="entry name" value="Ankyrin_rpt"/>
</dbReference>
<dbReference type="GO" id="GO:0002009">
    <property type="term" value="P:morphogenesis of an epithelium"/>
    <property type="evidence" value="ECO:0007669"/>
    <property type="project" value="UniProtKB-ARBA"/>
</dbReference>
<sequence length="795" mass="88562">MASSTSRSEVDDDRYFFGKISSEEATGILLKEGGEGTFLVRESSSSAGNYVLSLIAEGLPLHILIRKYKEDAFFELVIEDIAPLFHGLDSLINYYCQNPVGNSTTILNRPCMGEQLPSKVRLHGSSSLLHRSTSQGNVNIVCELLKSGYKKLDEKNNNGQTALHIASMKGYAEITKMLIQASAIVEIRDEEGMVPLHLACRHNRPAIVQLLLNNGRAEIQSRATKTGNVALHEAAEHGHVDCVRILLSHGSPSRPRNTHIETPASLARKGGHHHVLNVLGAHQPPVPRYSLRNFFHGKINRYEAEKILLGCPGKKSGHFMLRLSQRVQGMYVLSLLCEDKVFNYEIAKEGDLLHIDGGPVFESVQHLIDHYVRFLDGMPCQLLYPVPPSSPCSLDLLPSQDYSRCNDGKTNSLETSPLLSSPRCQDSKTSPSNSLSSRKVNKPDIIVTDDLIDLHSPASRPQNSSQSSVSPLPSKVPSRDNLRLDLKSLSISNTSVDSTALSGNSPTMDGNRTDEIFGEIDINRLSVGDLLGNGEFGSVLRGIWLSPSGDQIDVAIKTLHNDDKVNKKNFLKEAEVMMNLNHLYIVKLVGVCHGPPVAMVQELMVMGSMLDYLLVHSDQISVDFHLSLWAAQIAEGMMYLEQKHFVHRDLAARNILLSSLTLVKISDFGLTRALGVNKDYYVASEGGKWPLKWYSPESINYGTFTHSSDVWSYGITLWEMYTFGDQPYGDLSGHEVVESLEKDERLPQPENCPDGVYKLMLRCWSYHPKKRPLFRELASIFRTKPEYVNIKPYFK</sequence>
<proteinExistence type="inferred from homology"/>
<feature type="repeat" description="ANK" evidence="8">
    <location>
        <begin position="191"/>
        <end position="215"/>
    </location>
</feature>
<accession>A0AAN8X6H2</accession>
<keyword evidence="1" id="KW-0597">Phosphoprotein</keyword>
<dbReference type="SMART" id="SM00248">
    <property type="entry name" value="ANK"/>
    <property type="match status" value="4"/>
</dbReference>
<evidence type="ECO:0000259" key="14">
    <source>
        <dbReference type="PROSITE" id="PS50011"/>
    </source>
</evidence>
<dbReference type="GO" id="GO:0007165">
    <property type="term" value="P:signal transduction"/>
    <property type="evidence" value="ECO:0007669"/>
    <property type="project" value="UniProtKB-ARBA"/>
</dbReference>
<dbReference type="InterPro" id="IPR036770">
    <property type="entry name" value="Ankyrin_rpt-contain_sf"/>
</dbReference>
<dbReference type="PROSITE" id="PS50001">
    <property type="entry name" value="SH2"/>
    <property type="match status" value="2"/>
</dbReference>
<evidence type="ECO:0000256" key="11">
    <source>
        <dbReference type="RuleBase" id="RU362096"/>
    </source>
</evidence>
<dbReference type="GO" id="GO:0071944">
    <property type="term" value="C:cell periphery"/>
    <property type="evidence" value="ECO:0007669"/>
    <property type="project" value="UniProtKB-ARBA"/>
</dbReference>
<dbReference type="InterPro" id="IPR000980">
    <property type="entry name" value="SH2"/>
</dbReference>
<comment type="catalytic activity">
    <reaction evidence="7 11">
        <text>L-tyrosyl-[protein] + ATP = O-phospho-L-tyrosyl-[protein] + ADP + H(+)</text>
        <dbReference type="Rhea" id="RHEA:10596"/>
        <dbReference type="Rhea" id="RHEA-COMP:10136"/>
        <dbReference type="Rhea" id="RHEA-COMP:20101"/>
        <dbReference type="ChEBI" id="CHEBI:15378"/>
        <dbReference type="ChEBI" id="CHEBI:30616"/>
        <dbReference type="ChEBI" id="CHEBI:46858"/>
        <dbReference type="ChEBI" id="CHEBI:61978"/>
        <dbReference type="ChEBI" id="CHEBI:456216"/>
        <dbReference type="EC" id="2.7.10.2"/>
    </reaction>
</comment>
<evidence type="ECO:0000256" key="12">
    <source>
        <dbReference type="SAM" id="MobiDB-lite"/>
    </source>
</evidence>
<dbReference type="SMART" id="SM00219">
    <property type="entry name" value="TyrKc"/>
    <property type="match status" value="1"/>
</dbReference>
<evidence type="ECO:0000256" key="4">
    <source>
        <dbReference type="ARBA" id="ARBA00022777"/>
    </source>
</evidence>
<evidence type="ECO:0000256" key="9">
    <source>
        <dbReference type="PROSITE-ProRule" id="PRU00191"/>
    </source>
</evidence>
<dbReference type="PROSITE" id="PS50088">
    <property type="entry name" value="ANK_REPEAT"/>
    <property type="match status" value="3"/>
</dbReference>
<keyword evidence="4 11" id="KW-0418">Kinase</keyword>
<dbReference type="Proteomes" id="UP001381693">
    <property type="component" value="Unassembled WGS sequence"/>
</dbReference>
<comment type="similarity">
    <text evidence="11">Belongs to the protein kinase superfamily. Tyr protein kinase family.</text>
</comment>
<reference evidence="15 16" key="1">
    <citation type="submission" date="2023-11" db="EMBL/GenBank/DDBJ databases">
        <title>Halocaridina rubra genome assembly.</title>
        <authorList>
            <person name="Smith C."/>
        </authorList>
    </citation>
    <scope>NUCLEOTIDE SEQUENCE [LARGE SCALE GENOMIC DNA]</scope>
    <source>
        <strain evidence="15">EP-1</strain>
        <tissue evidence="15">Whole</tissue>
    </source>
</reference>
<dbReference type="SMART" id="SM00252">
    <property type="entry name" value="SH2"/>
    <property type="match status" value="2"/>
</dbReference>
<name>A0AAN8X6H2_HALRR</name>
<dbReference type="Pfam" id="PF00023">
    <property type="entry name" value="Ank"/>
    <property type="match status" value="1"/>
</dbReference>
<dbReference type="InterPro" id="IPR020635">
    <property type="entry name" value="Tyr_kinase_cat_dom"/>
</dbReference>
<gene>
    <name evidence="15" type="ORF">SK128_025564</name>
</gene>
<dbReference type="Pfam" id="PF00017">
    <property type="entry name" value="SH2"/>
    <property type="match status" value="2"/>
</dbReference>
<evidence type="ECO:0000256" key="7">
    <source>
        <dbReference type="ARBA" id="ARBA00051245"/>
    </source>
</evidence>
<keyword evidence="16" id="KW-1185">Reference proteome</keyword>
<evidence type="ECO:0000256" key="5">
    <source>
        <dbReference type="ARBA" id="ARBA00022840"/>
    </source>
</evidence>
<feature type="compositionally biased region" description="Polar residues" evidence="12">
    <location>
        <begin position="407"/>
        <end position="438"/>
    </location>
</feature>
<keyword evidence="8" id="KW-0040">ANK repeat</keyword>
<feature type="domain" description="SH2" evidence="13">
    <location>
        <begin position="294"/>
        <end position="386"/>
    </location>
</feature>
<dbReference type="Pfam" id="PF07714">
    <property type="entry name" value="PK_Tyr_Ser-Thr"/>
    <property type="match status" value="1"/>
</dbReference>
<evidence type="ECO:0000256" key="2">
    <source>
        <dbReference type="ARBA" id="ARBA00022679"/>
    </source>
</evidence>
<dbReference type="PRINTS" id="PR00401">
    <property type="entry name" value="SH2DOMAIN"/>
</dbReference>
<dbReference type="Gene3D" id="1.25.40.20">
    <property type="entry name" value="Ankyrin repeat-containing domain"/>
    <property type="match status" value="2"/>
</dbReference>
<dbReference type="InterPro" id="IPR011009">
    <property type="entry name" value="Kinase-like_dom_sf"/>
</dbReference>
<dbReference type="AlphaFoldDB" id="A0AAN8X6H2"/>
<dbReference type="InterPro" id="IPR017441">
    <property type="entry name" value="Protein_kinase_ATP_BS"/>
</dbReference>
<dbReference type="EC" id="2.7.10.2" evidence="11"/>
<evidence type="ECO:0000256" key="3">
    <source>
        <dbReference type="ARBA" id="ARBA00022741"/>
    </source>
</evidence>
<feature type="domain" description="Protein kinase" evidence="14">
    <location>
        <begin position="525"/>
        <end position="794"/>
    </location>
</feature>
<dbReference type="Pfam" id="PF12796">
    <property type="entry name" value="Ank_2"/>
    <property type="match status" value="1"/>
</dbReference>
<keyword evidence="9" id="KW-0727">SH2 domain</keyword>
<dbReference type="Gene3D" id="1.10.510.10">
    <property type="entry name" value="Transferase(Phosphotransferase) domain 1"/>
    <property type="match status" value="1"/>
</dbReference>
<comment type="caution">
    <text evidence="15">The sequence shown here is derived from an EMBL/GenBank/DDBJ whole genome shotgun (WGS) entry which is preliminary data.</text>
</comment>
<dbReference type="FunFam" id="1.10.510.10:FF:000027">
    <property type="entry name" value="Receptor protein-tyrosine kinase"/>
    <property type="match status" value="1"/>
</dbReference>
<dbReference type="InterPro" id="IPR050198">
    <property type="entry name" value="Non-receptor_tyrosine_kinases"/>
</dbReference>
<dbReference type="SUPFAM" id="SSF55550">
    <property type="entry name" value="SH2 domain"/>
    <property type="match status" value="2"/>
</dbReference>
<evidence type="ECO:0000313" key="15">
    <source>
        <dbReference type="EMBL" id="KAK7078642.1"/>
    </source>
</evidence>
<dbReference type="InterPro" id="IPR001245">
    <property type="entry name" value="Ser-Thr/Tyr_kinase_cat_dom"/>
</dbReference>
<feature type="domain" description="SH2" evidence="13">
    <location>
        <begin position="15"/>
        <end position="111"/>
    </location>
</feature>
<dbReference type="SUPFAM" id="SSF56112">
    <property type="entry name" value="Protein kinase-like (PK-like)"/>
    <property type="match status" value="1"/>
</dbReference>
<protein>
    <recommendedName>
        <fullName evidence="11">Tyrosine-protein kinase</fullName>
        <ecNumber evidence="11">2.7.10.2</ecNumber>
    </recommendedName>
</protein>
<dbReference type="GO" id="GO:0005524">
    <property type="term" value="F:ATP binding"/>
    <property type="evidence" value="ECO:0007669"/>
    <property type="project" value="UniProtKB-UniRule"/>
</dbReference>
<dbReference type="InterPro" id="IPR000719">
    <property type="entry name" value="Prot_kinase_dom"/>
</dbReference>
<organism evidence="15 16">
    <name type="scientific">Halocaridina rubra</name>
    <name type="common">Hawaiian red shrimp</name>
    <dbReference type="NCBI Taxonomy" id="373956"/>
    <lineage>
        <taxon>Eukaryota</taxon>
        <taxon>Metazoa</taxon>
        <taxon>Ecdysozoa</taxon>
        <taxon>Arthropoda</taxon>
        <taxon>Crustacea</taxon>
        <taxon>Multicrustacea</taxon>
        <taxon>Malacostraca</taxon>
        <taxon>Eumalacostraca</taxon>
        <taxon>Eucarida</taxon>
        <taxon>Decapoda</taxon>
        <taxon>Pleocyemata</taxon>
        <taxon>Caridea</taxon>
        <taxon>Atyoidea</taxon>
        <taxon>Atyidae</taxon>
        <taxon>Halocaridina</taxon>
    </lineage>
</organism>
<dbReference type="PROSITE" id="PS00109">
    <property type="entry name" value="PROTEIN_KINASE_TYR"/>
    <property type="match status" value="1"/>
</dbReference>
<keyword evidence="5 10" id="KW-0067">ATP-binding</keyword>
<dbReference type="PROSITE" id="PS50297">
    <property type="entry name" value="ANK_REP_REGION"/>
    <property type="match status" value="3"/>
</dbReference>
<feature type="compositionally biased region" description="Low complexity" evidence="12">
    <location>
        <begin position="456"/>
        <end position="476"/>
    </location>
</feature>
<dbReference type="Gene3D" id="3.30.505.10">
    <property type="entry name" value="SH2 domain"/>
    <property type="match status" value="2"/>
</dbReference>
<dbReference type="EMBL" id="JAXCGZ010007725">
    <property type="protein sequence ID" value="KAK7078642.1"/>
    <property type="molecule type" value="Genomic_DNA"/>
</dbReference>
<feature type="repeat" description="ANK" evidence="8">
    <location>
        <begin position="158"/>
        <end position="190"/>
    </location>
</feature>
<dbReference type="PRINTS" id="PR00109">
    <property type="entry name" value="TYRKINASE"/>
</dbReference>
<evidence type="ECO:0000313" key="16">
    <source>
        <dbReference type="Proteomes" id="UP001381693"/>
    </source>
</evidence>
<feature type="region of interest" description="Disordered" evidence="12">
    <location>
        <begin position="407"/>
        <end position="440"/>
    </location>
</feature>
<feature type="repeat" description="ANK" evidence="8">
    <location>
        <begin position="226"/>
        <end position="258"/>
    </location>
</feature>
<evidence type="ECO:0000256" key="10">
    <source>
        <dbReference type="PROSITE-ProRule" id="PRU10141"/>
    </source>
</evidence>